<keyword evidence="3" id="KW-1185">Reference proteome</keyword>
<reference evidence="2 3" key="1">
    <citation type="submission" date="2018-05" db="EMBL/GenBank/DDBJ databases">
        <title>Complete Genome Sequence of Methylobacterium sp. 17Sr1-43.</title>
        <authorList>
            <person name="Srinivasan S."/>
        </authorList>
    </citation>
    <scope>NUCLEOTIDE SEQUENCE [LARGE SCALE GENOMIC DNA]</scope>
    <source>
        <strain evidence="2 3">17Sr1-43</strain>
    </source>
</reference>
<evidence type="ECO:0000256" key="1">
    <source>
        <dbReference type="SAM" id="SignalP"/>
    </source>
</evidence>
<evidence type="ECO:0000313" key="3">
    <source>
        <dbReference type="Proteomes" id="UP000246058"/>
    </source>
</evidence>
<proteinExistence type="predicted"/>
<dbReference type="Proteomes" id="UP000246058">
    <property type="component" value="Chromosome"/>
</dbReference>
<dbReference type="Gene3D" id="3.30.1380.10">
    <property type="match status" value="1"/>
</dbReference>
<dbReference type="InterPro" id="IPR009045">
    <property type="entry name" value="Zn_M74/Hedgehog-like"/>
</dbReference>
<evidence type="ECO:0008006" key="4">
    <source>
        <dbReference type="Google" id="ProtNLM"/>
    </source>
</evidence>
<organism evidence="2 3">
    <name type="scientific">Methylobacterium radiodurans</name>
    <dbReference type="NCBI Taxonomy" id="2202828"/>
    <lineage>
        <taxon>Bacteria</taxon>
        <taxon>Pseudomonadati</taxon>
        <taxon>Pseudomonadota</taxon>
        <taxon>Alphaproteobacteria</taxon>
        <taxon>Hyphomicrobiales</taxon>
        <taxon>Methylobacteriaceae</taxon>
        <taxon>Methylobacterium</taxon>
    </lineage>
</organism>
<dbReference type="SUPFAM" id="SSF55166">
    <property type="entry name" value="Hedgehog/DD-peptidase"/>
    <property type="match status" value="1"/>
</dbReference>
<protein>
    <recommendedName>
        <fullName evidence="4">Peptidase M15A</fullName>
    </recommendedName>
</protein>
<dbReference type="KEGG" id="meti:DK427_00710"/>
<name>A0A2U8VLC2_9HYPH</name>
<dbReference type="OrthoDB" id="8382078at2"/>
<dbReference type="RefSeq" id="WP_109949590.1">
    <property type="nucleotide sequence ID" value="NZ_CP029551.1"/>
</dbReference>
<accession>A0A2U8VLC2</accession>
<dbReference type="EMBL" id="CP029551">
    <property type="protein sequence ID" value="AWN34449.1"/>
    <property type="molecule type" value="Genomic_DNA"/>
</dbReference>
<dbReference type="AlphaFoldDB" id="A0A2U8VLC2"/>
<keyword evidence="1" id="KW-0732">Signal</keyword>
<sequence>MRIRIALACLAALTGLSPGLSTAAQARPATRYVSFQPQVRGLSCLQPRTRAMIAQLTARVGPIEITSTCGGRHAHNSQHYRGAAVDFRPRGASVGATLAVLRGMPQVGGIGSYAGGLIHADTGPRRLAWHGRARHRVARAHRSYARYAVRRGPHRSGAV</sequence>
<gene>
    <name evidence="2" type="ORF">DK427_00710</name>
</gene>
<evidence type="ECO:0000313" key="2">
    <source>
        <dbReference type="EMBL" id="AWN34449.1"/>
    </source>
</evidence>
<feature type="signal peptide" evidence="1">
    <location>
        <begin position="1"/>
        <end position="23"/>
    </location>
</feature>
<feature type="chain" id="PRO_5015971488" description="Peptidase M15A" evidence="1">
    <location>
        <begin position="24"/>
        <end position="159"/>
    </location>
</feature>